<evidence type="ECO:0000256" key="1">
    <source>
        <dbReference type="SAM" id="SignalP"/>
    </source>
</evidence>
<gene>
    <name evidence="2" type="ORF">B0I24_10342</name>
    <name evidence="3" type="ORF">CWE07_04035</name>
</gene>
<keyword evidence="5" id="KW-1185">Reference proteome</keyword>
<reference evidence="2 4" key="2">
    <citation type="submission" date="2018-06" db="EMBL/GenBank/DDBJ databases">
        <title>Genomic Encyclopedia of Type Strains, Phase III (KMG-III): the genomes of soil and plant-associated and newly described type strains.</title>
        <authorList>
            <person name="Whitman W."/>
        </authorList>
    </citation>
    <scope>NUCLEOTIDE SEQUENCE [LARGE SCALE GENOMIC DNA]</scope>
    <source>
        <strain evidence="2 4">CGMCC 1.15366</strain>
    </source>
</reference>
<keyword evidence="1" id="KW-0732">Signal</keyword>
<dbReference type="AlphaFoldDB" id="A0A327WZ73"/>
<dbReference type="EMBL" id="PIPK01000002">
    <property type="protein sequence ID" value="RUO27786.1"/>
    <property type="molecule type" value="Genomic_DNA"/>
</dbReference>
<evidence type="ECO:0000313" key="2">
    <source>
        <dbReference type="EMBL" id="RAJ99050.1"/>
    </source>
</evidence>
<name>A0A327WZ73_9GAMM</name>
<dbReference type="Proteomes" id="UP000287865">
    <property type="component" value="Unassembled WGS sequence"/>
</dbReference>
<dbReference type="Proteomes" id="UP000249203">
    <property type="component" value="Unassembled WGS sequence"/>
</dbReference>
<evidence type="ECO:0000313" key="4">
    <source>
        <dbReference type="Proteomes" id="UP000249203"/>
    </source>
</evidence>
<feature type="signal peptide" evidence="1">
    <location>
        <begin position="1"/>
        <end position="20"/>
    </location>
</feature>
<sequence length="468" mass="52416">MLAKTSLLLATLVASSSGYSAVSCTDTQQDLLHFATTTQALHPRIASVWPKFWDETTPFIVYNLDGEAVLFTHNEPLPDYQKLSDHYYYYAERLPNITDFHFYINYPLPNDQVATAAMLGGVNSDELDARETLIHEAFHGYQRSAFADVERSQFLDPAQLNEAPTRALLTLQLALAKQAHASRELEHIHDWLIVRVALNQLLAPQVASYLGDIERIEGSAEWVGLQGTYGQDYRAQLSYLFDSLPAEVDIAAHVRRLAYATGATLISLMDEFAAPDTDWRHEMEQGKTPYELALEVFSVAPDAALEKFNHVLTQYDFSSYLTRAQASQSKAVTLADIKASHPYRLDIHVPIQINEETAGFHTHFSAGQAGFHQLSPSVIFLPEAAMFQLDIPQITADIRSAPLLFDISKFRFQVWSHTPITTLDDLNAMGELDLKFGESKIYAPINWQVESSSTDAHIHITLSPEVSD</sequence>
<evidence type="ECO:0000313" key="5">
    <source>
        <dbReference type="Proteomes" id="UP000287865"/>
    </source>
</evidence>
<dbReference type="OrthoDB" id="6397080at2"/>
<reference evidence="3 5" key="1">
    <citation type="journal article" date="2018" name="Front. Microbiol.">
        <title>Genome-Based Analysis Reveals the Taxonomy and Diversity of the Family Idiomarinaceae.</title>
        <authorList>
            <person name="Liu Y."/>
            <person name="Lai Q."/>
            <person name="Shao Z."/>
        </authorList>
    </citation>
    <scope>NUCLEOTIDE SEQUENCE [LARGE SCALE GENOMIC DNA]</scope>
    <source>
        <strain evidence="3 5">CF12-14</strain>
    </source>
</reference>
<comment type="caution">
    <text evidence="2">The sequence shown here is derived from an EMBL/GenBank/DDBJ whole genome shotgun (WGS) entry which is preliminary data.</text>
</comment>
<proteinExistence type="predicted"/>
<protein>
    <submittedName>
        <fullName evidence="2">Uncharacterized protein</fullName>
    </submittedName>
</protein>
<dbReference type="EMBL" id="QLMD01000003">
    <property type="protein sequence ID" value="RAJ99050.1"/>
    <property type="molecule type" value="Genomic_DNA"/>
</dbReference>
<organism evidence="2 4">
    <name type="scientific">Aliidiomarina maris</name>
    <dbReference type="NCBI Taxonomy" id="531312"/>
    <lineage>
        <taxon>Bacteria</taxon>
        <taxon>Pseudomonadati</taxon>
        <taxon>Pseudomonadota</taxon>
        <taxon>Gammaproteobacteria</taxon>
        <taxon>Alteromonadales</taxon>
        <taxon>Idiomarinaceae</taxon>
        <taxon>Aliidiomarina</taxon>
    </lineage>
</organism>
<accession>A0A327WZ73</accession>
<dbReference type="RefSeq" id="WP_111568675.1">
    <property type="nucleotide sequence ID" value="NZ_PIPK01000002.1"/>
</dbReference>
<feature type="chain" id="PRO_5016286353" evidence="1">
    <location>
        <begin position="21"/>
        <end position="468"/>
    </location>
</feature>
<dbReference type="PROSITE" id="PS51257">
    <property type="entry name" value="PROKAR_LIPOPROTEIN"/>
    <property type="match status" value="1"/>
</dbReference>
<evidence type="ECO:0000313" key="3">
    <source>
        <dbReference type="EMBL" id="RUO27786.1"/>
    </source>
</evidence>